<dbReference type="AlphaFoldDB" id="A0A545STX2"/>
<evidence type="ECO:0000313" key="1">
    <source>
        <dbReference type="EMBL" id="TQV68411.1"/>
    </source>
</evidence>
<organism evidence="1 2">
    <name type="scientific">Aliiroseovarius halocynthiae</name>
    <dbReference type="NCBI Taxonomy" id="985055"/>
    <lineage>
        <taxon>Bacteria</taxon>
        <taxon>Pseudomonadati</taxon>
        <taxon>Pseudomonadota</taxon>
        <taxon>Alphaproteobacteria</taxon>
        <taxon>Rhodobacterales</taxon>
        <taxon>Paracoccaceae</taxon>
        <taxon>Aliiroseovarius</taxon>
    </lineage>
</organism>
<dbReference type="SUPFAM" id="SSF52058">
    <property type="entry name" value="L domain-like"/>
    <property type="match status" value="1"/>
</dbReference>
<accession>A0A545STX2</accession>
<sequence length="254" mass="28071">MFDENYFMKHLHLSCLALVSTLLVHGCVATKNPEQSDHLLAIKGRRIVDECAATKCSFLRLSQVGLADNADLAKLAHVRGIGLNYTNFNDLSLLSQMSWLERLSIGGSEVRDLSAIRALQNLKELDISSLTIDDYSALTALTKLEKLEIDHHQSGAIAAVKQLRHLRELKITNYTTGTKEVDLTPVANHPSLESIVLWELYPQSFAPLFTAPKLKEIRLIDAVGHGREAEVEKLIAKGIDVIDGVTENIPAIMP</sequence>
<name>A0A545STX2_9RHOB</name>
<dbReference type="Proteomes" id="UP000315816">
    <property type="component" value="Unassembled WGS sequence"/>
</dbReference>
<dbReference type="EMBL" id="VICH01000004">
    <property type="protein sequence ID" value="TQV68411.1"/>
    <property type="molecule type" value="Genomic_DNA"/>
</dbReference>
<proteinExistence type="predicted"/>
<evidence type="ECO:0000313" key="2">
    <source>
        <dbReference type="Proteomes" id="UP000315816"/>
    </source>
</evidence>
<protein>
    <submittedName>
        <fullName evidence="1">Leucine-rich repeat domain-containing protein</fullName>
    </submittedName>
</protein>
<reference evidence="1 2" key="1">
    <citation type="submission" date="2019-06" db="EMBL/GenBank/DDBJ databases">
        <title>A novel species of marine bacteria.</title>
        <authorList>
            <person name="Wang Y."/>
        </authorList>
    </citation>
    <scope>NUCLEOTIDE SEQUENCE [LARGE SCALE GENOMIC DNA]</scope>
    <source>
        <strain evidence="1 2">MA1-10</strain>
    </source>
</reference>
<dbReference type="InterPro" id="IPR032675">
    <property type="entry name" value="LRR_dom_sf"/>
</dbReference>
<dbReference type="Gene3D" id="3.80.10.10">
    <property type="entry name" value="Ribonuclease Inhibitor"/>
    <property type="match status" value="1"/>
</dbReference>
<keyword evidence="2" id="KW-1185">Reference proteome</keyword>
<gene>
    <name evidence="1" type="ORF">FIL88_02125</name>
</gene>
<comment type="caution">
    <text evidence="1">The sequence shown here is derived from an EMBL/GenBank/DDBJ whole genome shotgun (WGS) entry which is preliminary data.</text>
</comment>